<dbReference type="InterPro" id="IPR027417">
    <property type="entry name" value="P-loop_NTPase"/>
</dbReference>
<protein>
    <submittedName>
        <fullName evidence="2">AAA family ATPase</fullName>
    </submittedName>
</protein>
<accession>A0ABW7XJ57</accession>
<dbReference type="Pfam" id="PF13671">
    <property type="entry name" value="AAA_33"/>
    <property type="match status" value="1"/>
</dbReference>
<keyword evidence="3" id="KW-1185">Reference proteome</keyword>
<dbReference type="Proteomes" id="UP001611580">
    <property type="component" value="Unassembled WGS sequence"/>
</dbReference>
<reference evidence="2 3" key="1">
    <citation type="submission" date="2024-10" db="EMBL/GenBank/DDBJ databases">
        <title>The Natural Products Discovery Center: Release of the First 8490 Sequenced Strains for Exploring Actinobacteria Biosynthetic Diversity.</title>
        <authorList>
            <person name="Kalkreuter E."/>
            <person name="Kautsar S.A."/>
            <person name="Yang D."/>
            <person name="Bader C.D."/>
            <person name="Teijaro C.N."/>
            <person name="Fluegel L."/>
            <person name="Davis C.M."/>
            <person name="Simpson J.R."/>
            <person name="Lauterbach L."/>
            <person name="Steele A.D."/>
            <person name="Gui C."/>
            <person name="Meng S."/>
            <person name="Li G."/>
            <person name="Viehrig K."/>
            <person name="Ye F."/>
            <person name="Su P."/>
            <person name="Kiefer A.F."/>
            <person name="Nichols A."/>
            <person name="Cepeda A.J."/>
            <person name="Yan W."/>
            <person name="Fan B."/>
            <person name="Jiang Y."/>
            <person name="Adhikari A."/>
            <person name="Zheng C.-J."/>
            <person name="Schuster L."/>
            <person name="Cowan T.M."/>
            <person name="Smanski M.J."/>
            <person name="Chevrette M.G."/>
            <person name="De Carvalho L.P.S."/>
            <person name="Shen B."/>
        </authorList>
    </citation>
    <scope>NUCLEOTIDE SEQUENCE [LARGE SCALE GENOMIC DNA]</scope>
    <source>
        <strain evidence="2 3">NPDC019481</strain>
    </source>
</reference>
<dbReference type="SUPFAM" id="SSF52540">
    <property type="entry name" value="P-loop containing nucleoside triphosphate hydrolases"/>
    <property type="match status" value="1"/>
</dbReference>
<organism evidence="2 3">
    <name type="scientific">Promicromonospora kroppenstedtii</name>
    <dbReference type="NCBI Taxonomy" id="440482"/>
    <lineage>
        <taxon>Bacteria</taxon>
        <taxon>Bacillati</taxon>
        <taxon>Actinomycetota</taxon>
        <taxon>Actinomycetes</taxon>
        <taxon>Micrococcales</taxon>
        <taxon>Promicromonosporaceae</taxon>
        <taxon>Promicromonospora</taxon>
    </lineage>
</organism>
<name>A0ABW7XJ57_9MICO</name>
<feature type="region of interest" description="Disordered" evidence="1">
    <location>
        <begin position="1"/>
        <end position="21"/>
    </location>
</feature>
<proteinExistence type="predicted"/>
<evidence type="ECO:0000313" key="2">
    <source>
        <dbReference type="EMBL" id="MFI2487556.1"/>
    </source>
</evidence>
<evidence type="ECO:0000256" key="1">
    <source>
        <dbReference type="SAM" id="MobiDB-lite"/>
    </source>
</evidence>
<gene>
    <name evidence="2" type="ORF">ACH47X_11635</name>
</gene>
<dbReference type="Gene3D" id="3.40.50.300">
    <property type="entry name" value="P-loop containing nucleotide triphosphate hydrolases"/>
    <property type="match status" value="1"/>
</dbReference>
<sequence length="240" mass="25736">MTTPAPLLRPAPDSPDDAHGLAPGVVPDRVADRVPGPLMIVVGGVPGAGKSTLLAGVAADVPRALVLDPDRYRRRIAARLPSWVPYGSYRWLTHTLHAVATVLYLVAGARRGRPLLVHDTATRERRRELLGLVARLCGWDPVLVAVDVSLAEALDGQLDRGRVVQPDEFVRHWERWTAQRSLLAGARGGARGPWSAVHLMARCDAFGQVRELVRRRSVVVAASRPAPGPSGGRAANPCAA</sequence>
<dbReference type="EMBL" id="JBIRYI010000006">
    <property type="protein sequence ID" value="MFI2487556.1"/>
    <property type="molecule type" value="Genomic_DNA"/>
</dbReference>
<comment type="caution">
    <text evidence="2">The sequence shown here is derived from an EMBL/GenBank/DDBJ whole genome shotgun (WGS) entry which is preliminary data.</text>
</comment>
<dbReference type="RefSeq" id="WP_397404375.1">
    <property type="nucleotide sequence ID" value="NZ_JBIRYI010000006.1"/>
</dbReference>
<evidence type="ECO:0000313" key="3">
    <source>
        <dbReference type="Proteomes" id="UP001611580"/>
    </source>
</evidence>